<organism evidence="1">
    <name type="scientific">mine drainage metagenome</name>
    <dbReference type="NCBI Taxonomy" id="410659"/>
    <lineage>
        <taxon>unclassified sequences</taxon>
        <taxon>metagenomes</taxon>
        <taxon>ecological metagenomes</taxon>
    </lineage>
</organism>
<sequence>MVVAVIVARMIVMGSRRVDSRAMRIVMVLDLIAARVARMCAED</sequence>
<dbReference type="AlphaFoldDB" id="A0A1J5NYY1"/>
<gene>
    <name evidence="1" type="ORF">GALL_544380</name>
</gene>
<accession>A0A1J5NYY1</accession>
<reference evidence="1" key="1">
    <citation type="submission" date="2016-10" db="EMBL/GenBank/DDBJ databases">
        <title>Sequence of Gallionella enrichment culture.</title>
        <authorList>
            <person name="Poehlein A."/>
            <person name="Muehling M."/>
            <person name="Daniel R."/>
        </authorList>
    </citation>
    <scope>NUCLEOTIDE SEQUENCE</scope>
</reference>
<protein>
    <submittedName>
        <fullName evidence="1">Uncharacterized protein</fullName>
    </submittedName>
</protein>
<name>A0A1J5NYY1_9ZZZZ</name>
<comment type="caution">
    <text evidence="1">The sequence shown here is derived from an EMBL/GenBank/DDBJ whole genome shotgun (WGS) entry which is preliminary data.</text>
</comment>
<dbReference type="EMBL" id="MLJW01008490">
    <property type="protein sequence ID" value="OIQ64014.1"/>
    <property type="molecule type" value="Genomic_DNA"/>
</dbReference>
<evidence type="ECO:0000313" key="1">
    <source>
        <dbReference type="EMBL" id="OIQ64014.1"/>
    </source>
</evidence>
<proteinExistence type="predicted"/>